<dbReference type="GO" id="GO:0071973">
    <property type="term" value="P:bacterial-type flagellum-dependent cell motility"/>
    <property type="evidence" value="ECO:0007669"/>
    <property type="project" value="InterPro"/>
</dbReference>
<dbReference type="HAMAP" id="MF_00724">
    <property type="entry name" value="FliE"/>
    <property type="match status" value="1"/>
</dbReference>
<reference evidence="6 7" key="1">
    <citation type="journal article" date="2015" name="Int. J. Syst. Evol. Microbiol.">
        <title>Youhaiella tibetensis gen. nov., sp. nov., isolated from subsurface sediment.</title>
        <authorList>
            <person name="Wang Y.X."/>
            <person name="Huang F.Q."/>
            <person name="Nogi Y."/>
            <person name="Pang S.J."/>
            <person name="Wang P.K."/>
            <person name="Lv J."/>
        </authorList>
    </citation>
    <scope>NUCLEOTIDE SEQUENCE [LARGE SCALE GENOMIC DNA]</scope>
    <source>
        <strain evidence="7">fig4</strain>
    </source>
</reference>
<proteinExistence type="inferred from homology"/>
<dbReference type="GO" id="GO:0009425">
    <property type="term" value="C:bacterial-type flagellum basal body"/>
    <property type="evidence" value="ECO:0007669"/>
    <property type="project" value="UniProtKB-SubCell"/>
</dbReference>
<dbReference type="GO" id="GO:0005198">
    <property type="term" value="F:structural molecule activity"/>
    <property type="evidence" value="ECO:0007669"/>
    <property type="project" value="UniProtKB-UniRule"/>
</dbReference>
<dbReference type="Pfam" id="PF02049">
    <property type="entry name" value="FliE"/>
    <property type="match status" value="1"/>
</dbReference>
<sequence length="107" mass="11242">MATPFNAAAAAYGNAAKLLTQASEASPEMLNQGGQGPDFASMLASSVQSVVDSGHHSEQLSLDLVNGKANVVDVVTAISQTEMAVETMVTVRDRVISAYEEIMRMPI</sequence>
<dbReference type="NCBIfam" id="TIGR00205">
    <property type="entry name" value="fliE"/>
    <property type="match status" value="1"/>
</dbReference>
<dbReference type="AlphaFoldDB" id="A0A5B9DP87"/>
<evidence type="ECO:0000256" key="1">
    <source>
        <dbReference type="ARBA" id="ARBA00004117"/>
    </source>
</evidence>
<dbReference type="EMBL" id="CP041690">
    <property type="protein sequence ID" value="QEE21241.1"/>
    <property type="molecule type" value="Genomic_DNA"/>
</dbReference>
<keyword evidence="3 4" id="KW-0975">Bacterial flagellum</keyword>
<dbReference type="OrthoDB" id="8481852at2"/>
<keyword evidence="7" id="KW-1185">Reference proteome</keyword>
<dbReference type="KEGG" id="yti:FNA67_14095"/>
<evidence type="ECO:0000256" key="5">
    <source>
        <dbReference type="NCBIfam" id="TIGR00205"/>
    </source>
</evidence>
<keyword evidence="6" id="KW-0969">Cilium</keyword>
<dbReference type="PANTHER" id="PTHR34653">
    <property type="match status" value="1"/>
</dbReference>
<accession>A0A5B9DP87</accession>
<comment type="subcellular location">
    <subcellularLocation>
        <location evidence="1 4">Bacterial flagellum basal body</location>
    </subcellularLocation>
</comment>
<evidence type="ECO:0000256" key="2">
    <source>
        <dbReference type="ARBA" id="ARBA00009272"/>
    </source>
</evidence>
<dbReference type="Proteomes" id="UP000321062">
    <property type="component" value="Chromosome"/>
</dbReference>
<dbReference type="InterPro" id="IPR001624">
    <property type="entry name" value="FliE"/>
</dbReference>
<dbReference type="GO" id="GO:0003774">
    <property type="term" value="F:cytoskeletal motor activity"/>
    <property type="evidence" value="ECO:0007669"/>
    <property type="project" value="InterPro"/>
</dbReference>
<evidence type="ECO:0000313" key="6">
    <source>
        <dbReference type="EMBL" id="QEE21241.1"/>
    </source>
</evidence>
<comment type="similarity">
    <text evidence="2 4">Belongs to the FliE family.</text>
</comment>
<organism evidence="6 7">
    <name type="scientific">Paradevosia tibetensis</name>
    <dbReference type="NCBI Taxonomy" id="1447062"/>
    <lineage>
        <taxon>Bacteria</taxon>
        <taxon>Pseudomonadati</taxon>
        <taxon>Pseudomonadota</taxon>
        <taxon>Alphaproteobacteria</taxon>
        <taxon>Hyphomicrobiales</taxon>
        <taxon>Devosiaceae</taxon>
        <taxon>Paradevosia</taxon>
    </lineage>
</organism>
<keyword evidence="6" id="KW-0966">Cell projection</keyword>
<dbReference type="RefSeq" id="WP_049705762.1">
    <property type="nucleotide sequence ID" value="NZ_BMFM01000001.1"/>
</dbReference>
<evidence type="ECO:0000256" key="3">
    <source>
        <dbReference type="ARBA" id="ARBA00023143"/>
    </source>
</evidence>
<dbReference type="PRINTS" id="PR01006">
    <property type="entry name" value="FLGHOOKFLIE"/>
</dbReference>
<evidence type="ECO:0000256" key="4">
    <source>
        <dbReference type="HAMAP-Rule" id="MF_00724"/>
    </source>
</evidence>
<gene>
    <name evidence="4 6" type="primary">fliE</name>
    <name evidence="6" type="ORF">FNA67_14095</name>
</gene>
<name>A0A5B9DP87_9HYPH</name>
<protein>
    <recommendedName>
        <fullName evidence="4 5">Flagellar hook-basal body complex protein FliE</fullName>
    </recommendedName>
</protein>
<dbReference type="PANTHER" id="PTHR34653:SF1">
    <property type="entry name" value="FLAGELLAR HOOK-BASAL BODY COMPLEX PROTEIN FLIE"/>
    <property type="match status" value="1"/>
</dbReference>
<evidence type="ECO:0000313" key="7">
    <source>
        <dbReference type="Proteomes" id="UP000321062"/>
    </source>
</evidence>
<keyword evidence="6" id="KW-0282">Flagellum</keyword>